<name>A0A8H5Z9M9_COCSA</name>
<evidence type="ECO:0000313" key="2">
    <source>
        <dbReference type="Proteomes" id="UP000624244"/>
    </source>
</evidence>
<dbReference type="Proteomes" id="UP000624244">
    <property type="component" value="Unassembled WGS sequence"/>
</dbReference>
<dbReference type="EMBL" id="WNKQ01000017">
    <property type="protein sequence ID" value="KAF5846161.1"/>
    <property type="molecule type" value="Genomic_DNA"/>
</dbReference>
<sequence>MLVVIVTCIIIGGNKTVVELPILDNVFLSSFKRTRRFPTKSIHSIFPKADLLHDALLVL</sequence>
<protein>
    <submittedName>
        <fullName evidence="1">Uncharacterized protein</fullName>
    </submittedName>
</protein>
<evidence type="ECO:0000313" key="1">
    <source>
        <dbReference type="EMBL" id="KAF5846161.1"/>
    </source>
</evidence>
<comment type="caution">
    <text evidence="1">The sequence shown here is derived from an EMBL/GenBank/DDBJ whole genome shotgun (WGS) entry which is preliminary data.</text>
</comment>
<organism evidence="1 2">
    <name type="scientific">Cochliobolus sativus</name>
    <name type="common">Common root rot and spot blotch fungus</name>
    <name type="synonym">Bipolaris sorokiniana</name>
    <dbReference type="NCBI Taxonomy" id="45130"/>
    <lineage>
        <taxon>Eukaryota</taxon>
        <taxon>Fungi</taxon>
        <taxon>Dikarya</taxon>
        <taxon>Ascomycota</taxon>
        <taxon>Pezizomycotina</taxon>
        <taxon>Dothideomycetes</taxon>
        <taxon>Pleosporomycetidae</taxon>
        <taxon>Pleosporales</taxon>
        <taxon>Pleosporineae</taxon>
        <taxon>Pleosporaceae</taxon>
        <taxon>Bipolaris</taxon>
    </lineage>
</organism>
<accession>A0A8H5Z9M9</accession>
<dbReference type="AlphaFoldDB" id="A0A8H5Z9M9"/>
<reference evidence="1" key="1">
    <citation type="submission" date="2019-11" db="EMBL/GenBank/DDBJ databases">
        <title>Bipolaris sorokiniana Genome sequencing.</title>
        <authorList>
            <person name="Wang H."/>
        </authorList>
    </citation>
    <scope>NUCLEOTIDE SEQUENCE</scope>
</reference>
<gene>
    <name evidence="1" type="ORF">GGP41_008625</name>
</gene>
<proteinExistence type="predicted"/>